<evidence type="ECO:0000256" key="6">
    <source>
        <dbReference type="SAM" id="MobiDB-lite"/>
    </source>
</evidence>
<keyword evidence="2" id="KW-0479">Metal-binding</keyword>
<dbReference type="PROSITE" id="PS50249">
    <property type="entry name" value="MPN"/>
    <property type="match status" value="1"/>
</dbReference>
<dbReference type="PANTHER" id="PTHR30471:SF3">
    <property type="entry name" value="UPF0758 PROTEIN YEES-RELATED"/>
    <property type="match status" value="1"/>
</dbReference>
<evidence type="ECO:0000256" key="4">
    <source>
        <dbReference type="ARBA" id="ARBA00022833"/>
    </source>
</evidence>
<organism evidence="8 9">
    <name type="scientific">Pantoea deleyi</name>
    <dbReference type="NCBI Taxonomy" id="470932"/>
    <lineage>
        <taxon>Bacteria</taxon>
        <taxon>Pseudomonadati</taxon>
        <taxon>Pseudomonadota</taxon>
        <taxon>Gammaproteobacteria</taxon>
        <taxon>Enterobacterales</taxon>
        <taxon>Erwiniaceae</taxon>
        <taxon>Pantoea</taxon>
    </lineage>
</organism>
<dbReference type="GO" id="GO:0006508">
    <property type="term" value="P:proteolysis"/>
    <property type="evidence" value="ECO:0007669"/>
    <property type="project" value="UniProtKB-KW"/>
</dbReference>
<dbReference type="OrthoDB" id="9804482at2"/>
<evidence type="ECO:0000256" key="1">
    <source>
        <dbReference type="ARBA" id="ARBA00022670"/>
    </source>
</evidence>
<feature type="region of interest" description="Disordered" evidence="6">
    <location>
        <begin position="1"/>
        <end position="20"/>
    </location>
</feature>
<dbReference type="EMBL" id="VHJA01000017">
    <property type="protein sequence ID" value="TPV48935.1"/>
    <property type="molecule type" value="Genomic_DNA"/>
</dbReference>
<evidence type="ECO:0000259" key="7">
    <source>
        <dbReference type="PROSITE" id="PS50249"/>
    </source>
</evidence>
<dbReference type="Proteomes" id="UP000317747">
    <property type="component" value="Unassembled WGS sequence"/>
</dbReference>
<reference evidence="8 9" key="1">
    <citation type="submission" date="2019-06" db="EMBL/GenBank/DDBJ databases">
        <title>Taxogenomics and systematics of the genus Pantoea.</title>
        <authorList>
            <person name="Tambong J.T."/>
        </authorList>
    </citation>
    <scope>NUCLEOTIDE SEQUENCE [LARGE SCALE GENOMIC DNA]</scope>
    <source>
        <strain evidence="8 9">LMG 24200</strain>
    </source>
</reference>
<accession>A0A506QUI2</accession>
<proteinExistence type="predicted"/>
<dbReference type="GO" id="GO:0046872">
    <property type="term" value="F:metal ion binding"/>
    <property type="evidence" value="ECO:0007669"/>
    <property type="project" value="UniProtKB-KW"/>
</dbReference>
<evidence type="ECO:0000256" key="3">
    <source>
        <dbReference type="ARBA" id="ARBA00022801"/>
    </source>
</evidence>
<evidence type="ECO:0000313" key="9">
    <source>
        <dbReference type="Proteomes" id="UP000317747"/>
    </source>
</evidence>
<dbReference type="Pfam" id="PF04002">
    <property type="entry name" value="RadC"/>
    <property type="match status" value="1"/>
</dbReference>
<comment type="caution">
    <text evidence="8">The sequence shown here is derived from an EMBL/GenBank/DDBJ whole genome shotgun (WGS) entry which is preliminary data.</text>
</comment>
<dbReference type="PANTHER" id="PTHR30471">
    <property type="entry name" value="DNA REPAIR PROTEIN RADC"/>
    <property type="match status" value="1"/>
</dbReference>
<dbReference type="Gene3D" id="3.40.140.10">
    <property type="entry name" value="Cytidine Deaminase, domain 2"/>
    <property type="match status" value="1"/>
</dbReference>
<gene>
    <name evidence="8" type="primary">radC</name>
    <name evidence="8" type="ORF">FJW01_01095</name>
</gene>
<evidence type="ECO:0000256" key="5">
    <source>
        <dbReference type="ARBA" id="ARBA00023049"/>
    </source>
</evidence>
<evidence type="ECO:0000313" key="8">
    <source>
        <dbReference type="EMBL" id="TPV48935.1"/>
    </source>
</evidence>
<dbReference type="CDD" id="cd08071">
    <property type="entry name" value="MPN_DUF2466"/>
    <property type="match status" value="1"/>
</dbReference>
<keyword evidence="1" id="KW-0645">Protease</keyword>
<protein>
    <submittedName>
        <fullName evidence="8">DNA repair protein RadC</fullName>
    </submittedName>
</protein>
<dbReference type="InterPro" id="IPR001405">
    <property type="entry name" value="UPF0758"/>
</dbReference>
<dbReference type="GO" id="GO:0008237">
    <property type="term" value="F:metallopeptidase activity"/>
    <property type="evidence" value="ECO:0007669"/>
    <property type="project" value="UniProtKB-KW"/>
</dbReference>
<dbReference type="AlphaFoldDB" id="A0A506QUI2"/>
<sequence>MKSSHNAQNPDGTASKVPGPCLESVSDNVRFFTRLQIRDAQGNYVMATESQILEEAARAIDHRYPTGTFFAAPDVSEAFFSAKLAWREREIFAVAFLNNQHQLLAYEELFQGSVSSVEIHPREVVYRALQLNASAVIVSHNHPSFKNEPSRADITITGRLQKALELVAVRLIDHIIVAGNETVSLAERGQLNG</sequence>
<name>A0A506QUI2_9GAMM</name>
<dbReference type="NCBIfam" id="TIGR00608">
    <property type="entry name" value="radc"/>
    <property type="match status" value="1"/>
</dbReference>
<keyword evidence="9" id="KW-1185">Reference proteome</keyword>
<keyword evidence="4" id="KW-0862">Zinc</keyword>
<feature type="compositionally biased region" description="Polar residues" evidence="6">
    <location>
        <begin position="1"/>
        <end position="12"/>
    </location>
</feature>
<evidence type="ECO:0000256" key="2">
    <source>
        <dbReference type="ARBA" id="ARBA00022723"/>
    </source>
</evidence>
<feature type="domain" description="MPN" evidence="7">
    <location>
        <begin position="68"/>
        <end position="191"/>
    </location>
</feature>
<dbReference type="InterPro" id="IPR037518">
    <property type="entry name" value="MPN"/>
</dbReference>
<dbReference type="InterPro" id="IPR025657">
    <property type="entry name" value="RadC_JAB"/>
</dbReference>
<keyword evidence="3" id="KW-0378">Hydrolase</keyword>
<keyword evidence="5" id="KW-0482">Metalloprotease</keyword>